<reference evidence="7" key="1">
    <citation type="submission" date="2020-07" db="EMBL/GenBank/DDBJ databases">
        <title>The High-quality genome of the commercially important snow crab, Chionoecetes opilio.</title>
        <authorList>
            <person name="Jeong J.-H."/>
            <person name="Ryu S."/>
        </authorList>
    </citation>
    <scope>NUCLEOTIDE SEQUENCE</scope>
    <source>
        <strain evidence="7">MADBK_172401_WGS</strain>
        <tissue evidence="7">Digestive gland</tissue>
    </source>
</reference>
<evidence type="ECO:0000256" key="5">
    <source>
        <dbReference type="ARBA" id="ARBA00023002"/>
    </source>
</evidence>
<dbReference type="GO" id="GO:0004466">
    <property type="term" value="F:long-chain fatty acyl-CoA dehydrogenase activity"/>
    <property type="evidence" value="ECO:0007669"/>
    <property type="project" value="TreeGrafter"/>
</dbReference>
<comment type="similarity">
    <text evidence="2">Belongs to the acyl-CoA dehydrogenase family.</text>
</comment>
<dbReference type="InterPro" id="IPR046373">
    <property type="entry name" value="Acyl-CoA_Oxase/DH_mid-dom_sf"/>
</dbReference>
<dbReference type="FunFam" id="2.40.110.10:FF:000002">
    <property type="entry name" value="Acyl-CoA dehydrogenase fadE12"/>
    <property type="match status" value="1"/>
</dbReference>
<dbReference type="InterPro" id="IPR009100">
    <property type="entry name" value="AcylCoA_DH/oxidase_NM_dom_sf"/>
</dbReference>
<dbReference type="Proteomes" id="UP000770661">
    <property type="component" value="Unassembled WGS sequence"/>
</dbReference>
<sequence>MPYITHYGSPEQIEKFIPDMTAGRKIGAIAMTEPDAGSDLQGIRTNARQDGDDWILNGSKTYITNGAMSDVVIVVAVTDPSAKTKAHGISLFLVEEGMPGFKKGRKLQKMGMKAQVRSSSGMSFPSITLPHSTKRQENHIYIFFFFKCIGQEKT</sequence>
<evidence type="ECO:0000256" key="3">
    <source>
        <dbReference type="ARBA" id="ARBA00022630"/>
    </source>
</evidence>
<evidence type="ECO:0000256" key="4">
    <source>
        <dbReference type="ARBA" id="ARBA00022827"/>
    </source>
</evidence>
<keyword evidence="4" id="KW-0274">FAD</keyword>
<gene>
    <name evidence="7" type="primary">Acadl</name>
    <name evidence="7" type="ORF">GWK47_016098</name>
</gene>
<dbReference type="GO" id="GO:0005739">
    <property type="term" value="C:mitochondrion"/>
    <property type="evidence" value="ECO:0007669"/>
    <property type="project" value="TreeGrafter"/>
</dbReference>
<dbReference type="OrthoDB" id="10262177at2759"/>
<evidence type="ECO:0000256" key="2">
    <source>
        <dbReference type="ARBA" id="ARBA00009347"/>
    </source>
</evidence>
<keyword evidence="8" id="KW-1185">Reference proteome</keyword>
<dbReference type="SUPFAM" id="SSF56645">
    <property type="entry name" value="Acyl-CoA dehydrogenase NM domain-like"/>
    <property type="match status" value="1"/>
</dbReference>
<accession>A0A8J4XRX5</accession>
<evidence type="ECO:0000313" key="7">
    <source>
        <dbReference type="EMBL" id="KAG0713497.1"/>
    </source>
</evidence>
<dbReference type="PROSITE" id="PS00072">
    <property type="entry name" value="ACYL_COA_DH_1"/>
    <property type="match status" value="1"/>
</dbReference>
<comment type="caution">
    <text evidence="7">The sequence shown here is derived from an EMBL/GenBank/DDBJ whole genome shotgun (WGS) entry which is preliminary data.</text>
</comment>
<evidence type="ECO:0000259" key="6">
    <source>
        <dbReference type="Pfam" id="PF02770"/>
    </source>
</evidence>
<dbReference type="PANTHER" id="PTHR48083">
    <property type="entry name" value="MEDIUM-CHAIN SPECIFIC ACYL-COA DEHYDROGENASE, MITOCHONDRIAL-RELATED"/>
    <property type="match status" value="1"/>
</dbReference>
<evidence type="ECO:0000313" key="8">
    <source>
        <dbReference type="Proteomes" id="UP000770661"/>
    </source>
</evidence>
<dbReference type="InterPro" id="IPR050741">
    <property type="entry name" value="Acyl-CoA_dehydrogenase"/>
</dbReference>
<name>A0A8J4XRX5_CHIOP</name>
<dbReference type="GO" id="GO:0050660">
    <property type="term" value="F:flavin adenine dinucleotide binding"/>
    <property type="evidence" value="ECO:0007669"/>
    <property type="project" value="InterPro"/>
</dbReference>
<protein>
    <submittedName>
        <fullName evidence="7">Long-chain specific acyl-CoA dehydrogenase, mitochondrial</fullName>
    </submittedName>
</protein>
<comment type="cofactor">
    <cofactor evidence="1">
        <name>FAD</name>
        <dbReference type="ChEBI" id="CHEBI:57692"/>
    </cofactor>
</comment>
<dbReference type="AlphaFoldDB" id="A0A8J4XRX5"/>
<feature type="domain" description="Acyl-CoA oxidase/dehydrogenase middle" evidence="6">
    <location>
        <begin position="28"/>
        <end position="114"/>
    </location>
</feature>
<dbReference type="EMBL" id="JACEEZ010021422">
    <property type="protein sequence ID" value="KAG0713497.1"/>
    <property type="molecule type" value="Genomic_DNA"/>
</dbReference>
<dbReference type="PANTHER" id="PTHR48083:SF20">
    <property type="entry name" value="LONG-CHAIN SPECIFIC ACYL-COA DEHYDROGENASE, MITOCHONDRIAL"/>
    <property type="match status" value="1"/>
</dbReference>
<dbReference type="GO" id="GO:0033539">
    <property type="term" value="P:fatty acid beta-oxidation using acyl-CoA dehydrogenase"/>
    <property type="evidence" value="ECO:0007669"/>
    <property type="project" value="TreeGrafter"/>
</dbReference>
<dbReference type="InterPro" id="IPR006091">
    <property type="entry name" value="Acyl-CoA_Oxase/DH_mid-dom"/>
</dbReference>
<dbReference type="Pfam" id="PF02770">
    <property type="entry name" value="Acyl-CoA_dh_M"/>
    <property type="match status" value="1"/>
</dbReference>
<evidence type="ECO:0000256" key="1">
    <source>
        <dbReference type="ARBA" id="ARBA00001974"/>
    </source>
</evidence>
<dbReference type="GO" id="GO:0019254">
    <property type="term" value="P:carnitine metabolic process, CoA-linked"/>
    <property type="evidence" value="ECO:0007669"/>
    <property type="project" value="TreeGrafter"/>
</dbReference>
<dbReference type="GO" id="GO:0042758">
    <property type="term" value="P:long-chain fatty acid catabolic process"/>
    <property type="evidence" value="ECO:0007669"/>
    <property type="project" value="TreeGrafter"/>
</dbReference>
<proteinExistence type="inferred from homology"/>
<dbReference type="InterPro" id="IPR006089">
    <property type="entry name" value="Acyl-CoA_DH_CS"/>
</dbReference>
<dbReference type="Gene3D" id="2.40.110.10">
    <property type="entry name" value="Butyryl-CoA Dehydrogenase, subunit A, domain 2"/>
    <property type="match status" value="1"/>
</dbReference>
<dbReference type="InterPro" id="IPR037069">
    <property type="entry name" value="AcylCoA_DH/ox_N_sf"/>
</dbReference>
<keyword evidence="5" id="KW-0560">Oxidoreductase</keyword>
<dbReference type="Gene3D" id="1.10.540.10">
    <property type="entry name" value="Acyl-CoA dehydrogenase/oxidase, N-terminal domain"/>
    <property type="match status" value="1"/>
</dbReference>
<organism evidence="7 8">
    <name type="scientific">Chionoecetes opilio</name>
    <name type="common">Atlantic snow crab</name>
    <name type="synonym">Cancer opilio</name>
    <dbReference type="NCBI Taxonomy" id="41210"/>
    <lineage>
        <taxon>Eukaryota</taxon>
        <taxon>Metazoa</taxon>
        <taxon>Ecdysozoa</taxon>
        <taxon>Arthropoda</taxon>
        <taxon>Crustacea</taxon>
        <taxon>Multicrustacea</taxon>
        <taxon>Malacostraca</taxon>
        <taxon>Eumalacostraca</taxon>
        <taxon>Eucarida</taxon>
        <taxon>Decapoda</taxon>
        <taxon>Pleocyemata</taxon>
        <taxon>Brachyura</taxon>
        <taxon>Eubrachyura</taxon>
        <taxon>Majoidea</taxon>
        <taxon>Majidae</taxon>
        <taxon>Chionoecetes</taxon>
    </lineage>
</organism>
<keyword evidence="3" id="KW-0285">Flavoprotein</keyword>